<dbReference type="InterPro" id="IPR035906">
    <property type="entry name" value="MetI-like_sf"/>
</dbReference>
<dbReference type="GO" id="GO:0005886">
    <property type="term" value="C:plasma membrane"/>
    <property type="evidence" value="ECO:0007669"/>
    <property type="project" value="UniProtKB-SubCell"/>
</dbReference>
<keyword evidence="2 8" id="KW-0813">Transport</keyword>
<feature type="domain" description="ABC transmembrane type-1" evidence="9">
    <location>
        <begin position="397"/>
        <end position="588"/>
    </location>
</feature>
<evidence type="ECO:0000256" key="4">
    <source>
        <dbReference type="ARBA" id="ARBA00022519"/>
    </source>
</evidence>
<dbReference type="Gene3D" id="1.10.3720.10">
    <property type="entry name" value="MetI-like"/>
    <property type="match status" value="2"/>
</dbReference>
<evidence type="ECO:0000256" key="1">
    <source>
        <dbReference type="ARBA" id="ARBA00004429"/>
    </source>
</evidence>
<feature type="transmembrane region" description="Helical" evidence="8">
    <location>
        <begin position="320"/>
        <end position="342"/>
    </location>
</feature>
<keyword evidence="4" id="KW-0997">Cell inner membrane</keyword>
<name>A0A932MPE0_UNCTE</name>
<feature type="transmembrane region" description="Helical" evidence="8">
    <location>
        <begin position="167"/>
        <end position="192"/>
    </location>
</feature>
<keyword evidence="3" id="KW-1003">Cell membrane</keyword>
<feature type="transmembrane region" description="Helical" evidence="8">
    <location>
        <begin position="112"/>
        <end position="135"/>
    </location>
</feature>
<evidence type="ECO:0000256" key="2">
    <source>
        <dbReference type="ARBA" id="ARBA00022448"/>
    </source>
</evidence>
<dbReference type="Proteomes" id="UP000782312">
    <property type="component" value="Unassembled WGS sequence"/>
</dbReference>
<keyword evidence="6 8" id="KW-1133">Transmembrane helix</keyword>
<dbReference type="GO" id="GO:0055085">
    <property type="term" value="P:transmembrane transport"/>
    <property type="evidence" value="ECO:0007669"/>
    <property type="project" value="InterPro"/>
</dbReference>
<feature type="domain" description="ABC transmembrane type-1" evidence="9">
    <location>
        <begin position="77"/>
        <end position="289"/>
    </location>
</feature>
<dbReference type="PANTHER" id="PTHR43357:SF3">
    <property type="entry name" value="FE(3+)-TRANSPORT SYSTEM PERMEASE PROTEIN FBPB 2"/>
    <property type="match status" value="1"/>
</dbReference>
<feature type="transmembrane region" description="Helical" evidence="8">
    <location>
        <begin position="401"/>
        <end position="421"/>
    </location>
</feature>
<protein>
    <submittedName>
        <fullName evidence="10">Iron ABC transporter permease</fullName>
    </submittedName>
</protein>
<proteinExistence type="inferred from homology"/>
<dbReference type="AlphaFoldDB" id="A0A932MPE0"/>
<comment type="subcellular location">
    <subcellularLocation>
        <location evidence="1">Cell inner membrane</location>
        <topology evidence="1">Multi-pass membrane protein</topology>
    </subcellularLocation>
    <subcellularLocation>
        <location evidence="8">Cell membrane</location>
        <topology evidence="8">Multi-pass membrane protein</topology>
    </subcellularLocation>
</comment>
<sequence>MEAISAPAGWLADRAAQWRNEPGKFAAMALTASFLAALIAYPFLTLFVMSLQHPETGAWTISSYVRIFTEESFRDAFIRSIWLSLIVTFFSLILGIPMAFGVSRTRMPFRELVRSLTGIAFIIPSFIGAVGWIFLLGENQGDINRLVRWIVNPFLAEPIESGPFTVFSFWGLAFVLVLHFFPFVFYSVSASLDNMDPSYEEAGSMVGAGRLLTVLRITLPMAAPAIVSGAIMVFLETLAAFGAPQVIGVPARFHVLTTRIYNLFEPPPNFAMATALASPLIVITAGALWLQRRILSRRQYVTVGGKATAPAPMDIGRWRYVLSGFSMLVVFVSVGAPMYAIFATSVTEVWGRPLFTGLFPPAAGGFSLTHYEQLFDPALANCDLPGGYIVTEAICAVYNSMWLSAVAATLILLLAVVSAYIVERSGIDGRGALTGLIMMTFAFPSVALAVGLYVGYLRLEWLPVFGTMMMFILAYITRYIAFAFIFVRNTMKQVGPEMEEAGRMVGAGWTRTTWSISVPLLKSGLWIGWTLVFAVLLRELPLTIMLNVQGAQTMAVRILLFIEDGLLERAAAMCIIIIVASVGATWLVRRFAGKSVMEV</sequence>
<evidence type="ECO:0000256" key="6">
    <source>
        <dbReference type="ARBA" id="ARBA00022989"/>
    </source>
</evidence>
<feature type="transmembrane region" description="Helical" evidence="8">
    <location>
        <begin position="462"/>
        <end position="487"/>
    </location>
</feature>
<reference evidence="10" key="1">
    <citation type="submission" date="2020-07" db="EMBL/GenBank/DDBJ databases">
        <title>Huge and variable diversity of episymbiotic CPR bacteria and DPANN archaea in groundwater ecosystems.</title>
        <authorList>
            <person name="He C.Y."/>
            <person name="Keren R."/>
            <person name="Whittaker M."/>
            <person name="Farag I.F."/>
            <person name="Doudna J."/>
            <person name="Cate J.H.D."/>
            <person name="Banfield J.F."/>
        </authorList>
    </citation>
    <scope>NUCLEOTIDE SEQUENCE</scope>
    <source>
        <strain evidence="10">NC_groundwater_763_Ag_S-0.2um_68_21</strain>
    </source>
</reference>
<dbReference type="PANTHER" id="PTHR43357">
    <property type="entry name" value="INNER MEMBRANE ABC TRANSPORTER PERMEASE PROTEIN YDCV"/>
    <property type="match status" value="1"/>
</dbReference>
<accession>A0A932MPE0</accession>
<evidence type="ECO:0000256" key="5">
    <source>
        <dbReference type="ARBA" id="ARBA00022692"/>
    </source>
</evidence>
<dbReference type="Pfam" id="PF00528">
    <property type="entry name" value="BPD_transp_1"/>
    <property type="match status" value="2"/>
</dbReference>
<evidence type="ECO:0000256" key="3">
    <source>
        <dbReference type="ARBA" id="ARBA00022475"/>
    </source>
</evidence>
<dbReference type="PROSITE" id="PS50928">
    <property type="entry name" value="ABC_TM1"/>
    <property type="match status" value="2"/>
</dbReference>
<evidence type="ECO:0000259" key="9">
    <source>
        <dbReference type="PROSITE" id="PS50928"/>
    </source>
</evidence>
<evidence type="ECO:0000313" key="10">
    <source>
        <dbReference type="EMBL" id="MBI3128758.1"/>
    </source>
</evidence>
<evidence type="ECO:0000313" key="11">
    <source>
        <dbReference type="Proteomes" id="UP000782312"/>
    </source>
</evidence>
<feature type="transmembrane region" description="Helical" evidence="8">
    <location>
        <begin position="25"/>
        <end position="44"/>
    </location>
</feature>
<dbReference type="SUPFAM" id="SSF161098">
    <property type="entry name" value="MetI-like"/>
    <property type="match status" value="2"/>
</dbReference>
<feature type="transmembrane region" description="Helical" evidence="8">
    <location>
        <begin position="520"/>
        <end position="537"/>
    </location>
</feature>
<feature type="transmembrane region" description="Helical" evidence="8">
    <location>
        <begin position="81"/>
        <end position="100"/>
    </location>
</feature>
<evidence type="ECO:0000256" key="7">
    <source>
        <dbReference type="ARBA" id="ARBA00023136"/>
    </source>
</evidence>
<dbReference type="EMBL" id="JACPUR010000035">
    <property type="protein sequence ID" value="MBI3128758.1"/>
    <property type="molecule type" value="Genomic_DNA"/>
</dbReference>
<feature type="transmembrane region" description="Helical" evidence="8">
    <location>
        <begin position="433"/>
        <end position="456"/>
    </location>
</feature>
<dbReference type="CDD" id="cd06261">
    <property type="entry name" value="TM_PBP2"/>
    <property type="match status" value="2"/>
</dbReference>
<keyword evidence="5 8" id="KW-0812">Transmembrane</keyword>
<evidence type="ECO:0000256" key="8">
    <source>
        <dbReference type="RuleBase" id="RU363032"/>
    </source>
</evidence>
<feature type="transmembrane region" description="Helical" evidence="8">
    <location>
        <begin position="570"/>
        <end position="588"/>
    </location>
</feature>
<keyword evidence="7 8" id="KW-0472">Membrane</keyword>
<comment type="caution">
    <text evidence="10">The sequence shown here is derived from an EMBL/GenBank/DDBJ whole genome shotgun (WGS) entry which is preliminary data.</text>
</comment>
<gene>
    <name evidence="10" type="ORF">HYZ11_14230</name>
</gene>
<feature type="transmembrane region" description="Helical" evidence="8">
    <location>
        <begin position="270"/>
        <end position="290"/>
    </location>
</feature>
<organism evidence="10 11">
    <name type="scientific">Tectimicrobiota bacterium</name>
    <dbReference type="NCBI Taxonomy" id="2528274"/>
    <lineage>
        <taxon>Bacteria</taxon>
        <taxon>Pseudomonadati</taxon>
        <taxon>Nitrospinota/Tectimicrobiota group</taxon>
        <taxon>Candidatus Tectimicrobiota</taxon>
    </lineage>
</organism>
<dbReference type="InterPro" id="IPR000515">
    <property type="entry name" value="MetI-like"/>
</dbReference>
<comment type="similarity">
    <text evidence="8">Belongs to the binding-protein-dependent transport system permease family.</text>
</comment>